<dbReference type="Gene3D" id="3.20.20.80">
    <property type="entry name" value="Glycosidases"/>
    <property type="match status" value="1"/>
</dbReference>
<dbReference type="Gene3D" id="2.60.40.1180">
    <property type="entry name" value="Golgi alpha-mannosidase II"/>
    <property type="match status" value="1"/>
</dbReference>
<dbReference type="InterPro" id="IPR014756">
    <property type="entry name" value="Ig_E-set"/>
</dbReference>
<feature type="compositionally biased region" description="Basic and acidic residues" evidence="4">
    <location>
        <begin position="509"/>
        <end position="521"/>
    </location>
</feature>
<evidence type="ECO:0000256" key="2">
    <source>
        <dbReference type="ARBA" id="ARBA00022801"/>
    </source>
</evidence>
<keyword evidence="2" id="KW-0378">Hydrolase</keyword>
<dbReference type="InterPro" id="IPR044505">
    <property type="entry name" value="GlgX_Isoamylase_N_E_set"/>
</dbReference>
<sequence length="753" mass="82670">MGGGSCWSAWCDRAGAGGRGGKEPPVAEPPRRRDWKDLRMATRPAPDNQVLAGRPFPLGAHPEAGGVRFAVTSAVADSVEVCLIGEDGTERRIELTERTFGVWHGLVPGVTVGQRYGYRVHGPYDLARGLRCNPAKLLVDPYARRITGRLTDLVAAQGFVGDPDRGPKSTVDSLGSVPLSVVTSPGGPETGIKPEVPFEESVFYELHVKGFTAQHPFIPEPLRGTYLGLAHPVAIEHLTRLGVTAVELLPVHAYADEPALIRAGRHNYWGYSPLGYFAPHPSYASEPGREVEEFRTMVAALHGAGIEVILDVVFNHTCEGGPDGPTLSLRGLDAPAYYLHTRRGHMADLTGCGNTLDAGSPTVVRLVTDSLRYWTQELGVDGFRFDLASTLGRPGGGGFDRDSAMFTAITTDPVLARCKLIAEPWDATAGGYQVGGFGPQWAEWNGRYRDTVRDFWRGATGVRDLAYRLSGSSDLYDHNLRRPWQSVNFITAHDGFTLRDLVSYNEKHNEANGEDNRDGTTDNRSWNHGVEGETGNEAITKLRARQARNLLATLLLSTGTPMLTAGDEMWRTQQGNNNAYCLDDETSWIDWTPPEEAVPILAFTRRVVRLRAESPALRQPEFFEGRTTLSGKPDLVWFRPDGEEFDEVDWFDEDRRTLCLWIDGSNSQARNREGALVTDHSWLLMLHSGDEPVDVVLPGPEYGETFKPTLDTGTADGSPANPGVLEPKSTIRMTAHSLQLLRAPRDHLTTPLP</sequence>
<dbReference type="NCBIfam" id="TIGR02100">
    <property type="entry name" value="glgX_debranch"/>
    <property type="match status" value="1"/>
</dbReference>
<proteinExistence type="inferred from homology"/>
<feature type="region of interest" description="Disordered" evidence="4">
    <location>
        <begin position="13"/>
        <end position="36"/>
    </location>
</feature>
<dbReference type="Proteomes" id="UP000243542">
    <property type="component" value="Unassembled WGS sequence"/>
</dbReference>
<dbReference type="SUPFAM" id="SSF81296">
    <property type="entry name" value="E set domains"/>
    <property type="match status" value="1"/>
</dbReference>
<dbReference type="SMART" id="SM00642">
    <property type="entry name" value="Aamy"/>
    <property type="match status" value="1"/>
</dbReference>
<evidence type="ECO:0000313" key="7">
    <source>
        <dbReference type="Proteomes" id="UP000243542"/>
    </source>
</evidence>
<feature type="region of interest" description="Disordered" evidence="4">
    <location>
        <begin position="509"/>
        <end position="532"/>
    </location>
</feature>
<comment type="caution">
    <text evidence="6">The sequence shown here is derived from an EMBL/GenBank/DDBJ whole genome shotgun (WGS) entry which is preliminary data.</text>
</comment>
<dbReference type="GO" id="GO:0004135">
    <property type="term" value="F:amylo-alpha-1,6-glucosidase activity"/>
    <property type="evidence" value="ECO:0007669"/>
    <property type="project" value="InterPro"/>
</dbReference>
<dbReference type="InterPro" id="IPR013780">
    <property type="entry name" value="Glyco_hydro_b"/>
</dbReference>
<dbReference type="CDD" id="cd02856">
    <property type="entry name" value="E_set_GDE_Isoamylase_N"/>
    <property type="match status" value="1"/>
</dbReference>
<keyword evidence="3" id="KW-0326">Glycosidase</keyword>
<accession>A0A2A9FKC2</accession>
<dbReference type="SUPFAM" id="SSF51011">
    <property type="entry name" value="Glycosyl hydrolase domain"/>
    <property type="match status" value="1"/>
</dbReference>
<dbReference type="InterPro" id="IPR004193">
    <property type="entry name" value="Glyco_hydro_13_N"/>
</dbReference>
<dbReference type="SUPFAM" id="SSF51445">
    <property type="entry name" value="(Trans)glycosidases"/>
    <property type="match status" value="1"/>
</dbReference>
<comment type="similarity">
    <text evidence="1">Belongs to the glycosyl hydrolase 13 family.</text>
</comment>
<reference evidence="6 7" key="1">
    <citation type="submission" date="2017-10" db="EMBL/GenBank/DDBJ databases">
        <title>Sequencing the genomes of 1000 actinobacteria strains.</title>
        <authorList>
            <person name="Klenk H.-P."/>
        </authorList>
    </citation>
    <scope>NUCLEOTIDE SEQUENCE [LARGE SCALE GENOMIC DNA]</scope>
    <source>
        <strain evidence="6 7">DSM 46092</strain>
    </source>
</reference>
<feature type="domain" description="Glycosyl hydrolase family 13 catalytic" evidence="5">
    <location>
        <begin position="205"/>
        <end position="611"/>
    </location>
</feature>
<dbReference type="InterPro" id="IPR011837">
    <property type="entry name" value="Glycogen_debranch_GlgX"/>
</dbReference>
<dbReference type="InterPro" id="IPR017853">
    <property type="entry name" value="GH"/>
</dbReference>
<evidence type="ECO:0000256" key="4">
    <source>
        <dbReference type="SAM" id="MobiDB-lite"/>
    </source>
</evidence>
<evidence type="ECO:0000313" key="6">
    <source>
        <dbReference type="EMBL" id="PFG50899.1"/>
    </source>
</evidence>
<organism evidence="6 7">
    <name type="scientific">Amycolatopsis sulphurea</name>
    <dbReference type="NCBI Taxonomy" id="76022"/>
    <lineage>
        <taxon>Bacteria</taxon>
        <taxon>Bacillati</taxon>
        <taxon>Actinomycetota</taxon>
        <taxon>Actinomycetes</taxon>
        <taxon>Pseudonocardiales</taxon>
        <taxon>Pseudonocardiaceae</taxon>
        <taxon>Amycolatopsis</taxon>
    </lineage>
</organism>
<evidence type="ECO:0000259" key="5">
    <source>
        <dbReference type="SMART" id="SM00642"/>
    </source>
</evidence>
<evidence type="ECO:0000256" key="1">
    <source>
        <dbReference type="ARBA" id="ARBA00008061"/>
    </source>
</evidence>
<dbReference type="CDD" id="cd11326">
    <property type="entry name" value="AmyAc_Glg_debranch"/>
    <property type="match status" value="1"/>
</dbReference>
<name>A0A2A9FKC2_9PSEU</name>
<dbReference type="AlphaFoldDB" id="A0A2A9FKC2"/>
<dbReference type="Pfam" id="PF02922">
    <property type="entry name" value="CBM_48"/>
    <property type="match status" value="1"/>
</dbReference>
<dbReference type="Gene3D" id="2.60.40.10">
    <property type="entry name" value="Immunoglobulins"/>
    <property type="match status" value="1"/>
</dbReference>
<protein>
    <submittedName>
        <fullName evidence="6">Glycogen operon protein</fullName>
    </submittedName>
</protein>
<dbReference type="EMBL" id="PDJK01000002">
    <property type="protein sequence ID" value="PFG50899.1"/>
    <property type="molecule type" value="Genomic_DNA"/>
</dbReference>
<dbReference type="PANTHER" id="PTHR43002">
    <property type="entry name" value="GLYCOGEN DEBRANCHING ENZYME"/>
    <property type="match status" value="1"/>
</dbReference>
<keyword evidence="7" id="KW-1185">Reference proteome</keyword>
<dbReference type="GO" id="GO:0005980">
    <property type="term" value="P:glycogen catabolic process"/>
    <property type="evidence" value="ECO:0007669"/>
    <property type="project" value="InterPro"/>
</dbReference>
<dbReference type="InterPro" id="IPR013783">
    <property type="entry name" value="Ig-like_fold"/>
</dbReference>
<dbReference type="InterPro" id="IPR006047">
    <property type="entry name" value="GH13_cat_dom"/>
</dbReference>
<gene>
    <name evidence="6" type="ORF">ATK36_6158</name>
</gene>
<evidence type="ECO:0000256" key="3">
    <source>
        <dbReference type="ARBA" id="ARBA00023295"/>
    </source>
</evidence>